<dbReference type="HOGENOM" id="CLU_074757_0_0_2"/>
<sequence>MMIKEHFQYKTTITTIISDRQDYIEVAKEAMVAARQEIEGVIAGEPLFMPAIEPLEITSDSEIIMKMSDAAFSAKTGPMAAVAGTIACEGVVAMKKAGAEFAVIDNGGDIALLSDRNVRIGLFCGNAEISGKIAFLMPPKREIYGICTSSATVGPSISFGIADSVTVFSEDVSLADAWATALCNILTPENADYELENIAEKGIDGVFVVIGDEIFSWGMVPEVVSAEFDDSLITSG</sequence>
<accession>H1YXR2</accession>
<dbReference type="InParanoid" id="H1YXR2"/>
<dbReference type="InterPro" id="IPR007183">
    <property type="entry name" value="UPF0280"/>
</dbReference>
<reference evidence="2 3" key="1">
    <citation type="submission" date="2011-10" db="EMBL/GenBank/DDBJ databases">
        <title>The Improved High-Quality Draft genome of Methanoplanus limicola DSM 2279.</title>
        <authorList>
            <consortium name="US DOE Joint Genome Institute (JGI-PGF)"/>
            <person name="Lucas S."/>
            <person name="Copeland A."/>
            <person name="Lapidus A."/>
            <person name="Glavina del Rio T."/>
            <person name="Dalin E."/>
            <person name="Tice H."/>
            <person name="Bruce D."/>
            <person name="Goodwin L."/>
            <person name="Pitluck S."/>
            <person name="Peters L."/>
            <person name="Mikhailova N."/>
            <person name="Lu M."/>
            <person name="Kyrpides N."/>
            <person name="Mavromatis K."/>
            <person name="Ivanova N."/>
            <person name="Markowitz V."/>
            <person name="Cheng J.-F."/>
            <person name="Hugenholtz P."/>
            <person name="Woyke T."/>
            <person name="Wu D."/>
            <person name="Wirth R."/>
            <person name="Brambilla E.-M."/>
            <person name="Klenk H.-P."/>
            <person name="Eisen J.A."/>
        </authorList>
    </citation>
    <scope>NUCLEOTIDE SEQUENCE [LARGE SCALE GENOMIC DNA]</scope>
    <source>
        <strain evidence="2 3">DSM 2279</strain>
    </source>
</reference>
<proteinExistence type="inferred from homology"/>
<gene>
    <name evidence="2" type="ORF">Metlim_1810</name>
</gene>
<dbReference type="EMBL" id="CM001436">
    <property type="protein sequence ID" value="EHQ35911.1"/>
    <property type="molecule type" value="Genomic_DNA"/>
</dbReference>
<keyword evidence="3" id="KW-1185">Reference proteome</keyword>
<dbReference type="AlphaFoldDB" id="H1YXR2"/>
<name>H1YXR2_9EURY</name>
<evidence type="ECO:0000313" key="2">
    <source>
        <dbReference type="EMBL" id="EHQ35911.1"/>
    </source>
</evidence>
<dbReference type="Proteomes" id="UP000005741">
    <property type="component" value="Chromosome"/>
</dbReference>
<dbReference type="InterPro" id="IPR037456">
    <property type="entry name" value="MA1715-like"/>
</dbReference>
<dbReference type="HAMAP" id="MF_01079">
    <property type="entry name" value="UPF0280"/>
    <property type="match status" value="1"/>
</dbReference>
<comment type="similarity">
    <text evidence="1">Belongs to the UPF0280 family.</text>
</comment>
<dbReference type="NCBIfam" id="NF003324">
    <property type="entry name" value="PRK04334.1-4"/>
    <property type="match status" value="1"/>
</dbReference>
<dbReference type="InterPro" id="IPR003374">
    <property type="entry name" value="ApbE-like_sf"/>
</dbReference>
<evidence type="ECO:0000256" key="1">
    <source>
        <dbReference type="HAMAP-Rule" id="MF_01079"/>
    </source>
</evidence>
<dbReference type="SUPFAM" id="SSF143631">
    <property type="entry name" value="ApbE-like"/>
    <property type="match status" value="1"/>
</dbReference>
<dbReference type="PIRSF" id="PIRSF006421">
    <property type="entry name" value="UCP006421"/>
    <property type="match status" value="1"/>
</dbReference>
<dbReference type="STRING" id="937775.Metlim_1810"/>
<organism evidence="2 3">
    <name type="scientific">Methanoplanus limicola DSM 2279</name>
    <dbReference type="NCBI Taxonomy" id="937775"/>
    <lineage>
        <taxon>Archaea</taxon>
        <taxon>Methanobacteriati</taxon>
        <taxon>Methanobacteriota</taxon>
        <taxon>Stenosarchaea group</taxon>
        <taxon>Methanomicrobia</taxon>
        <taxon>Methanomicrobiales</taxon>
        <taxon>Methanomicrobiaceae</taxon>
        <taxon>Methanoplanus</taxon>
    </lineage>
</organism>
<protein>
    <recommendedName>
        <fullName evidence="1">UPF0280 protein Metlim_1810</fullName>
    </recommendedName>
</protein>
<dbReference type="Gene3D" id="3.10.520.10">
    <property type="entry name" value="ApbE-like domains"/>
    <property type="match status" value="1"/>
</dbReference>
<evidence type="ECO:0000313" key="3">
    <source>
        <dbReference type="Proteomes" id="UP000005741"/>
    </source>
</evidence>